<organism evidence="2 3">
    <name type="scientific">Papaver somniferum</name>
    <name type="common">Opium poppy</name>
    <dbReference type="NCBI Taxonomy" id="3469"/>
    <lineage>
        <taxon>Eukaryota</taxon>
        <taxon>Viridiplantae</taxon>
        <taxon>Streptophyta</taxon>
        <taxon>Embryophyta</taxon>
        <taxon>Tracheophyta</taxon>
        <taxon>Spermatophyta</taxon>
        <taxon>Magnoliopsida</taxon>
        <taxon>Ranunculales</taxon>
        <taxon>Papaveraceae</taxon>
        <taxon>Papaveroideae</taxon>
        <taxon>Papaver</taxon>
    </lineage>
</organism>
<evidence type="ECO:0000313" key="2">
    <source>
        <dbReference type="EMBL" id="RZC56033.1"/>
    </source>
</evidence>
<dbReference type="Proteomes" id="UP000316621">
    <property type="component" value="Chromosome 3"/>
</dbReference>
<evidence type="ECO:0000313" key="3">
    <source>
        <dbReference type="Proteomes" id="UP000316621"/>
    </source>
</evidence>
<dbReference type="Gramene" id="RZC56033">
    <property type="protein sequence ID" value="RZC56033"/>
    <property type="gene ID" value="C5167_014879"/>
</dbReference>
<dbReference type="AlphaFoldDB" id="A0A4Y7J4H0"/>
<protein>
    <submittedName>
        <fullName evidence="2">Uncharacterized protein</fullName>
    </submittedName>
</protein>
<accession>A0A4Y7J4H0</accession>
<dbReference type="EMBL" id="CM010717">
    <property type="protein sequence ID" value="RZC56033.1"/>
    <property type="molecule type" value="Genomic_DNA"/>
</dbReference>
<evidence type="ECO:0000256" key="1">
    <source>
        <dbReference type="SAM" id="SignalP"/>
    </source>
</evidence>
<name>A0A4Y7J4H0_PAPSO</name>
<sequence length="40" mass="4903">MKIVVQRIILICLQILLFEIEVNDVRWNCELSRVRYQNKL</sequence>
<feature type="chain" id="PRO_5021324906" evidence="1">
    <location>
        <begin position="25"/>
        <end position="40"/>
    </location>
</feature>
<keyword evidence="3" id="KW-1185">Reference proteome</keyword>
<feature type="signal peptide" evidence="1">
    <location>
        <begin position="1"/>
        <end position="24"/>
    </location>
</feature>
<gene>
    <name evidence="2" type="ORF">C5167_014879</name>
</gene>
<reference evidence="2 3" key="1">
    <citation type="journal article" date="2018" name="Science">
        <title>The opium poppy genome and morphinan production.</title>
        <authorList>
            <person name="Guo L."/>
            <person name="Winzer T."/>
            <person name="Yang X."/>
            <person name="Li Y."/>
            <person name="Ning Z."/>
            <person name="He Z."/>
            <person name="Teodor R."/>
            <person name="Lu Y."/>
            <person name="Bowser T.A."/>
            <person name="Graham I.A."/>
            <person name="Ye K."/>
        </authorList>
    </citation>
    <scope>NUCLEOTIDE SEQUENCE [LARGE SCALE GENOMIC DNA]</scope>
    <source>
        <strain evidence="3">cv. HN1</strain>
        <tissue evidence="2">Leaves</tissue>
    </source>
</reference>
<keyword evidence="1" id="KW-0732">Signal</keyword>
<proteinExistence type="predicted"/>